<organism evidence="2 3">
    <name type="scientific">Cryptosporangium minutisporangium</name>
    <dbReference type="NCBI Taxonomy" id="113569"/>
    <lineage>
        <taxon>Bacteria</taxon>
        <taxon>Bacillati</taxon>
        <taxon>Actinomycetota</taxon>
        <taxon>Actinomycetes</taxon>
        <taxon>Cryptosporangiales</taxon>
        <taxon>Cryptosporangiaceae</taxon>
        <taxon>Cryptosporangium</taxon>
    </lineage>
</organism>
<keyword evidence="3" id="KW-1185">Reference proteome</keyword>
<accession>A0ABP6SUX3</accession>
<evidence type="ECO:0000313" key="2">
    <source>
        <dbReference type="EMBL" id="GAA3385475.1"/>
    </source>
</evidence>
<protein>
    <submittedName>
        <fullName evidence="2">Uncharacterized protein</fullName>
    </submittedName>
</protein>
<sequence length="142" mass="15294">MAKSNAGTSLTNHFKSPPGALPTTSSSVASTRRTRSAAPGRQVNLGRLSDPDADLTNSTTTVVPPLSSSIWFPLELCLPTGPNDDRAPGRLATRSIDPESRMTLPGGTDSVSRREWCTVRRVTNDALNRRMTPPCLPPDRVR</sequence>
<evidence type="ECO:0000313" key="3">
    <source>
        <dbReference type="Proteomes" id="UP001501676"/>
    </source>
</evidence>
<name>A0ABP6SUX3_9ACTN</name>
<feature type="compositionally biased region" description="Polar residues" evidence="1">
    <location>
        <begin position="1"/>
        <end position="14"/>
    </location>
</feature>
<gene>
    <name evidence="2" type="ORF">GCM10020369_19160</name>
</gene>
<feature type="region of interest" description="Disordered" evidence="1">
    <location>
        <begin position="1"/>
        <end position="60"/>
    </location>
</feature>
<reference evidence="3" key="1">
    <citation type="journal article" date="2019" name="Int. J. Syst. Evol. Microbiol.">
        <title>The Global Catalogue of Microorganisms (GCM) 10K type strain sequencing project: providing services to taxonomists for standard genome sequencing and annotation.</title>
        <authorList>
            <consortium name="The Broad Institute Genomics Platform"/>
            <consortium name="The Broad Institute Genome Sequencing Center for Infectious Disease"/>
            <person name="Wu L."/>
            <person name="Ma J."/>
        </authorList>
    </citation>
    <scope>NUCLEOTIDE SEQUENCE [LARGE SCALE GENOMIC DNA]</scope>
    <source>
        <strain evidence="3">JCM 9458</strain>
    </source>
</reference>
<evidence type="ECO:0000256" key="1">
    <source>
        <dbReference type="SAM" id="MobiDB-lite"/>
    </source>
</evidence>
<dbReference type="EMBL" id="BAAAYN010000011">
    <property type="protein sequence ID" value="GAA3385475.1"/>
    <property type="molecule type" value="Genomic_DNA"/>
</dbReference>
<dbReference type="Proteomes" id="UP001501676">
    <property type="component" value="Unassembled WGS sequence"/>
</dbReference>
<proteinExistence type="predicted"/>
<feature type="region of interest" description="Disordered" evidence="1">
    <location>
        <begin position="81"/>
        <end position="111"/>
    </location>
</feature>
<comment type="caution">
    <text evidence="2">The sequence shown here is derived from an EMBL/GenBank/DDBJ whole genome shotgun (WGS) entry which is preliminary data.</text>
</comment>